<dbReference type="GO" id="GO:0004177">
    <property type="term" value="F:aminopeptidase activity"/>
    <property type="evidence" value="ECO:0007669"/>
    <property type="project" value="UniProtKB-KW"/>
</dbReference>
<dbReference type="InterPro" id="IPR029149">
    <property type="entry name" value="Creatin/AminoP/Spt16_N"/>
</dbReference>
<dbReference type="Proteomes" id="UP000031670">
    <property type="component" value="Unassembled WGS sequence"/>
</dbReference>
<comment type="caution">
    <text evidence="2">The sequence shown here is derived from an EMBL/GenBank/DDBJ whole genome shotgun (WGS) entry which is preliminary data.</text>
</comment>
<dbReference type="PANTHER" id="PTHR43763:SF6">
    <property type="entry name" value="XAA-PRO AMINOPEPTIDASE 1"/>
    <property type="match status" value="1"/>
</dbReference>
<reference evidence="2 3" key="2">
    <citation type="submission" date="2015-01" db="EMBL/GenBank/DDBJ databases">
        <authorList>
            <consortium name="NBRP consortium"/>
            <person name="Sawabe T."/>
            <person name="Meirelles P."/>
            <person name="Feng G."/>
            <person name="Sayaka M."/>
            <person name="Hattori M."/>
            <person name="Ohkuma M."/>
        </authorList>
    </citation>
    <scope>NUCLEOTIDE SEQUENCE [LARGE SCALE GENOMIC DNA]</scope>
    <source>
        <strain evidence="2 3">JCM19232</strain>
    </source>
</reference>
<evidence type="ECO:0000259" key="1">
    <source>
        <dbReference type="Pfam" id="PF01321"/>
    </source>
</evidence>
<dbReference type="Pfam" id="PF01321">
    <property type="entry name" value="Creatinase_N"/>
    <property type="match status" value="1"/>
</dbReference>
<evidence type="ECO:0000313" key="2">
    <source>
        <dbReference type="EMBL" id="GAM65931.1"/>
    </source>
</evidence>
<keyword evidence="2" id="KW-0645">Protease</keyword>
<dbReference type="Gene3D" id="3.40.350.10">
    <property type="entry name" value="Creatinase/prolidase N-terminal domain"/>
    <property type="match status" value="1"/>
</dbReference>
<feature type="domain" description="Creatinase N-terminal" evidence="1">
    <location>
        <begin position="8"/>
        <end position="135"/>
    </location>
</feature>
<dbReference type="InterPro" id="IPR000587">
    <property type="entry name" value="Creatinase_N"/>
</dbReference>
<keyword evidence="2" id="KW-0031">Aminopeptidase</keyword>
<protein>
    <submittedName>
        <fullName evidence="2">Xaa-pro aminopeptidase</fullName>
    </submittedName>
</protein>
<dbReference type="SUPFAM" id="SSF53092">
    <property type="entry name" value="Creatinase/prolidase N-terminal domain"/>
    <property type="match status" value="1"/>
</dbReference>
<dbReference type="AlphaFoldDB" id="A0A0B8PI32"/>
<dbReference type="EMBL" id="BBSA01000027">
    <property type="protein sequence ID" value="GAM65931.1"/>
    <property type="molecule type" value="Genomic_DNA"/>
</dbReference>
<keyword evidence="2" id="KW-0378">Hydrolase</keyword>
<organism evidence="2 3">
    <name type="scientific">Vibrio ishigakensis</name>
    <dbReference type="NCBI Taxonomy" id="1481914"/>
    <lineage>
        <taxon>Bacteria</taxon>
        <taxon>Pseudomonadati</taxon>
        <taxon>Pseudomonadota</taxon>
        <taxon>Gammaproteobacteria</taxon>
        <taxon>Vibrionales</taxon>
        <taxon>Vibrionaceae</taxon>
        <taxon>Vibrio</taxon>
    </lineage>
</organism>
<accession>A0A0B8PI32</accession>
<evidence type="ECO:0000313" key="3">
    <source>
        <dbReference type="Proteomes" id="UP000031670"/>
    </source>
</evidence>
<reference evidence="2 3" key="1">
    <citation type="submission" date="2015-01" db="EMBL/GenBank/DDBJ databases">
        <title>Vibrio sp. C5 JCM 19232 whole genome shotgun sequence.</title>
        <authorList>
            <person name="Sawabe T."/>
            <person name="Meirelles P."/>
            <person name="Feng G."/>
            <person name="Sayaka M."/>
            <person name="Hattori M."/>
            <person name="Ohkuma M."/>
        </authorList>
    </citation>
    <scope>NUCLEOTIDE SEQUENCE [LARGE SCALE GENOMIC DNA]</scope>
    <source>
        <strain evidence="2 3">JCM19232</strain>
    </source>
</reference>
<dbReference type="PANTHER" id="PTHR43763">
    <property type="entry name" value="XAA-PRO AMINOPEPTIDASE 1"/>
    <property type="match status" value="1"/>
</dbReference>
<name>A0A0B8PI32_9VIBR</name>
<gene>
    <name evidence="2" type="ORF">JCM19232_4178</name>
</gene>
<dbReference type="InterPro" id="IPR050422">
    <property type="entry name" value="X-Pro_aminopeptidase_P"/>
</dbReference>
<proteinExistence type="predicted"/>
<sequence>MLEQIESRVAALRTWMQQSNLDAFIIPHEDEFLGEYIPEHNERLHWISNFTGSAGAVIVTRDKAAIFVDGRYTVQVTKQTPDSIFEYQHLIENPPLTWALSKLEKGSKLGVDPKMHSGAWLANAEEKVADFLELVCVDQNPIDSLWEDRPTPSPEKIRLMGNEWVGQSS</sequence>